<reference evidence="6 7" key="1">
    <citation type="journal article" date="2015" name="G3 (Bethesda)">
        <title>Insights into Ongoing Evolution of the Hexachlorocyclohexane Catabolic Pathway from Comparative Genomics of Ten Sphingomonadaceae Strains.</title>
        <authorList>
            <person name="Pearce S.L."/>
            <person name="Oakeshott J.G."/>
            <person name="Pandey G."/>
        </authorList>
    </citation>
    <scope>NUCLEOTIDE SEQUENCE [LARGE SCALE GENOMIC DNA]</scope>
    <source>
        <strain evidence="6 7">LL01</strain>
    </source>
</reference>
<sequence length="814" mass="86217">MLLEGADRLTRPLREAAGGSSRLSQALRITRDRMKEIERAQADIGEFRQLKTGLAKTARRMQEAQAKSAQLGRELARTENPTKKLRTEFERARREAARLSDEHGQQSSRLQALRSRMAAAGVSTRDLASHERRLRTDAASTNDTLREQERRLQQLADRSRRVAAARNQFSQIQGTATGLAAGGAAAVGTGMVIARPLEDAVSGALEYESTMTDINQKVNQTREAGRQMGKDLRVAALAVNQMPADLQKGVDTLTGFGLGARQATDMMTPIGRAATAYKAEIDDLGRATFAAHDNLKVPVEQTGKALDVMAQAGKSGAFEVKDMAQYFPELTASMQSLGSKGVPAVADLAAALQITRKGAGDSPSAANNLQNLISKINAGDTIKNFAKFGIDIPAAMKKAAKDGRSPIEEIVRLTQQATGGDQTKLSSLFGDMQVQQALRPLMSAFKEYQAIRTDALGANGTVNVDFAERMNDGAEKVKRLQIQSKLLKDTIGEKLMPMTSGVSEKMSEWADRLTDLAERHPKLTQGIAVGLGIMAALFVVLGGGALLIAGLVAPFALLAGAATMLGIGMLPLIGIVAGVVLGIALLAGAAYLIYANWGAITGWFSNLWEGIKATVSSAIQGLISAFLNFTPLGLLIKAFLPALAYLRSINLVDVGRNLITGLINGITNMLGALKSTIVNAAGSAARWFKEKLGIHSPSRVFAQFGGYMMQGLDGGIQSEQRAPIDRVKALAADISRAMAVGAATPAIAAASTGAGAPPAMARGAPVGTAPPATYNLHFHGVSGSPQDIAQAVKDAMEQLERERRGRGFGDEGDD</sequence>
<feature type="transmembrane region" description="Helical" evidence="4">
    <location>
        <begin position="572"/>
        <end position="597"/>
    </location>
</feature>
<gene>
    <name evidence="6" type="ORF">V473_10925</name>
</gene>
<keyword evidence="4" id="KW-0812">Transmembrane</keyword>
<feature type="region of interest" description="Disordered" evidence="3">
    <location>
        <begin position="122"/>
        <end position="143"/>
    </location>
</feature>
<keyword evidence="4" id="KW-1133">Transmembrane helix</keyword>
<comment type="caution">
    <text evidence="6">The sequence shown here is derived from an EMBL/GenBank/DDBJ whole genome shotgun (WGS) entry which is preliminary data.</text>
</comment>
<feature type="coiled-coil region" evidence="2">
    <location>
        <begin position="54"/>
        <end position="102"/>
    </location>
</feature>
<dbReference type="PANTHER" id="PTHR37813:SF1">
    <property type="entry name" value="FELS-2 PROPHAGE PROTEIN"/>
    <property type="match status" value="1"/>
</dbReference>
<dbReference type="NCBIfam" id="TIGR01760">
    <property type="entry name" value="tape_meas_TP901"/>
    <property type="match status" value="1"/>
</dbReference>
<evidence type="ECO:0000256" key="4">
    <source>
        <dbReference type="SAM" id="Phobius"/>
    </source>
</evidence>
<dbReference type="Pfam" id="PF10145">
    <property type="entry name" value="PhageMin_Tail"/>
    <property type="match status" value="1"/>
</dbReference>
<accession>A0A0J8AXF9</accession>
<keyword evidence="2" id="KW-0175">Coiled coil</keyword>
<dbReference type="AlphaFoldDB" id="A0A0J8AXF9"/>
<dbReference type="EMBL" id="JACT01000001">
    <property type="protein sequence ID" value="KMS58870.1"/>
    <property type="molecule type" value="Genomic_DNA"/>
</dbReference>
<evidence type="ECO:0000259" key="5">
    <source>
        <dbReference type="Pfam" id="PF10145"/>
    </source>
</evidence>
<dbReference type="PATRIC" id="fig|1420583.3.peg.2199"/>
<evidence type="ECO:0000313" key="7">
    <source>
        <dbReference type="Proteomes" id="UP000052232"/>
    </source>
</evidence>
<feature type="transmembrane region" description="Helical" evidence="4">
    <location>
        <begin position="617"/>
        <end position="640"/>
    </location>
</feature>
<organism evidence="6 7">
    <name type="scientific">Sphingobium cupriresistens LL01</name>
    <dbReference type="NCBI Taxonomy" id="1420583"/>
    <lineage>
        <taxon>Bacteria</taxon>
        <taxon>Pseudomonadati</taxon>
        <taxon>Pseudomonadota</taxon>
        <taxon>Alphaproteobacteria</taxon>
        <taxon>Sphingomonadales</taxon>
        <taxon>Sphingomonadaceae</taxon>
        <taxon>Sphingobium</taxon>
    </lineage>
</organism>
<feature type="domain" description="Phage tail tape measure protein" evidence="5">
    <location>
        <begin position="223"/>
        <end position="430"/>
    </location>
</feature>
<evidence type="ECO:0000256" key="1">
    <source>
        <dbReference type="ARBA" id="ARBA00022612"/>
    </source>
</evidence>
<dbReference type="PANTHER" id="PTHR37813">
    <property type="entry name" value="FELS-2 PROPHAGE PROTEIN"/>
    <property type="match status" value="1"/>
</dbReference>
<evidence type="ECO:0000313" key="6">
    <source>
        <dbReference type="EMBL" id="KMS58870.1"/>
    </source>
</evidence>
<dbReference type="STRING" id="1420583.V473_10925"/>
<feature type="transmembrane region" description="Helical" evidence="4">
    <location>
        <begin position="527"/>
        <end position="560"/>
    </location>
</feature>
<evidence type="ECO:0000256" key="2">
    <source>
        <dbReference type="SAM" id="Coils"/>
    </source>
</evidence>
<keyword evidence="1" id="KW-1188">Viral release from host cell</keyword>
<keyword evidence="4" id="KW-0472">Membrane</keyword>
<proteinExistence type="predicted"/>
<protein>
    <recommendedName>
        <fullName evidence="5">Phage tail tape measure protein domain-containing protein</fullName>
    </recommendedName>
</protein>
<keyword evidence="7" id="KW-1185">Reference proteome</keyword>
<evidence type="ECO:0000256" key="3">
    <source>
        <dbReference type="SAM" id="MobiDB-lite"/>
    </source>
</evidence>
<name>A0A0J8AXF9_9SPHN</name>
<dbReference type="Proteomes" id="UP000052232">
    <property type="component" value="Unassembled WGS sequence"/>
</dbReference>
<dbReference type="InterPro" id="IPR010090">
    <property type="entry name" value="Phage_tape_meas"/>
</dbReference>
<feature type="compositionally biased region" description="Basic and acidic residues" evidence="3">
    <location>
        <begin position="127"/>
        <end position="136"/>
    </location>
</feature>